<dbReference type="Proteomes" id="UP000006057">
    <property type="component" value="Plasmid pMYCCH.01"/>
</dbReference>
<name>I4BT68_MYCCN</name>
<keyword evidence="2" id="KW-1185">Reference proteome</keyword>
<dbReference type="HOGENOM" id="CLU_3236255_0_0_11"/>
<protein>
    <submittedName>
        <fullName evidence="1">Uncharacterized protein</fullName>
    </submittedName>
</protein>
<dbReference type="KEGG" id="mcb:Mycch_5861"/>
<accession>I4BT68</accession>
<geneLocation type="plasmid" evidence="1 2">
    <name>pMYCCH.01</name>
</geneLocation>
<sequence length="43" mass="4507">MSTSLDQLPGIAESDCGTTVVMSYGMGVDSTVMVTLHCCRRGP</sequence>
<proteinExistence type="predicted"/>
<gene>
    <name evidence="1" type="ordered locus">Mycch_5861</name>
</gene>
<dbReference type="EMBL" id="CP003054">
    <property type="protein sequence ID" value="AFM20475.1"/>
    <property type="molecule type" value="Genomic_DNA"/>
</dbReference>
<dbReference type="AlphaFoldDB" id="I4BT68"/>
<evidence type="ECO:0000313" key="1">
    <source>
        <dbReference type="EMBL" id="AFM20475.1"/>
    </source>
</evidence>
<reference evidence="1 2" key="1">
    <citation type="submission" date="2012-06" db="EMBL/GenBank/DDBJ databases">
        <title>Complete sequence of plasmid 1 of Mycobacterium chubuense NBB4.</title>
        <authorList>
            <consortium name="US DOE Joint Genome Institute"/>
            <person name="Lucas S."/>
            <person name="Han J."/>
            <person name="Lapidus A."/>
            <person name="Cheng J.-F."/>
            <person name="Goodwin L."/>
            <person name="Pitluck S."/>
            <person name="Peters L."/>
            <person name="Mikhailova N."/>
            <person name="Teshima H."/>
            <person name="Detter J.C."/>
            <person name="Han C."/>
            <person name="Tapia R."/>
            <person name="Land M."/>
            <person name="Hauser L."/>
            <person name="Kyrpides N."/>
            <person name="Ivanova N."/>
            <person name="Pagani I."/>
            <person name="Mattes T."/>
            <person name="Holmes A."/>
            <person name="Rutledge P."/>
            <person name="Paulsen I."/>
            <person name="Coleman N."/>
            <person name="Woyke T."/>
        </authorList>
    </citation>
    <scope>NUCLEOTIDE SEQUENCE [LARGE SCALE GENOMIC DNA]</scope>
    <source>
        <strain evidence="1 2">NBB4</strain>
        <plasmid evidence="1 2">pMYCCH.01</plasmid>
    </source>
</reference>
<keyword evidence="1" id="KW-0614">Plasmid</keyword>
<evidence type="ECO:0000313" key="2">
    <source>
        <dbReference type="Proteomes" id="UP000006057"/>
    </source>
</evidence>
<organism evidence="1 2">
    <name type="scientific">Mycolicibacterium chubuense (strain NBB4)</name>
    <name type="common">Mycobacterium chubuense</name>
    <dbReference type="NCBI Taxonomy" id="710421"/>
    <lineage>
        <taxon>Bacteria</taxon>
        <taxon>Bacillati</taxon>
        <taxon>Actinomycetota</taxon>
        <taxon>Actinomycetes</taxon>
        <taxon>Mycobacteriales</taxon>
        <taxon>Mycobacteriaceae</taxon>
        <taxon>Mycolicibacterium</taxon>
    </lineage>
</organism>